<organism evidence="2 3">
    <name type="scientific">Natrinema soli</name>
    <dbReference type="NCBI Taxonomy" id="1930624"/>
    <lineage>
        <taxon>Archaea</taxon>
        <taxon>Methanobacteriati</taxon>
        <taxon>Methanobacteriota</taxon>
        <taxon>Stenosarchaea group</taxon>
        <taxon>Halobacteria</taxon>
        <taxon>Halobacteriales</taxon>
        <taxon>Natrialbaceae</taxon>
        <taxon>Natrinema</taxon>
    </lineage>
</organism>
<name>A0ABD5SR61_9EURY</name>
<evidence type="ECO:0000256" key="1">
    <source>
        <dbReference type="SAM" id="MobiDB-lite"/>
    </source>
</evidence>
<feature type="region of interest" description="Disordered" evidence="1">
    <location>
        <begin position="1"/>
        <end position="27"/>
    </location>
</feature>
<reference evidence="2 3" key="1">
    <citation type="journal article" date="2019" name="Int. J. Syst. Evol. Microbiol.">
        <title>The Global Catalogue of Microorganisms (GCM) 10K type strain sequencing project: providing services to taxonomists for standard genome sequencing and annotation.</title>
        <authorList>
            <consortium name="The Broad Institute Genomics Platform"/>
            <consortium name="The Broad Institute Genome Sequencing Center for Infectious Disease"/>
            <person name="Wu L."/>
            <person name="Ma J."/>
        </authorList>
    </citation>
    <scope>NUCLEOTIDE SEQUENCE [LARGE SCALE GENOMIC DNA]</scope>
    <source>
        <strain evidence="2 3">LMG 29247</strain>
    </source>
</reference>
<comment type="caution">
    <text evidence="2">The sequence shown here is derived from an EMBL/GenBank/DDBJ whole genome shotgun (WGS) entry which is preliminary data.</text>
</comment>
<sequence length="185" mass="21581">MVTDTGILTADQRENLQGEPRHNETERRYVREQVRNAIARDGLVLWENLQPDDRRWVFRSTDHGSVDRSEDADEDRKEDRREALPVDSGAAALLAFLYLGLEERSTDRRTEGFEAALGNAMERVARRNGWTLDEFEFTVEFDRDRDFKQLRRRFDEGTATIEEATKLLRHDVITNAEYAGYAQTR</sequence>
<evidence type="ECO:0000313" key="2">
    <source>
        <dbReference type="EMBL" id="MFC6766077.1"/>
    </source>
</evidence>
<feature type="compositionally biased region" description="Basic and acidic residues" evidence="1">
    <location>
        <begin position="11"/>
        <end position="27"/>
    </location>
</feature>
<keyword evidence="3" id="KW-1185">Reference proteome</keyword>
<accession>A0ABD5SR61</accession>
<proteinExistence type="predicted"/>
<feature type="region of interest" description="Disordered" evidence="1">
    <location>
        <begin position="64"/>
        <end position="83"/>
    </location>
</feature>
<dbReference type="RefSeq" id="WP_273739069.1">
    <property type="nucleotide sequence ID" value="NZ_JAQIVI010000211.1"/>
</dbReference>
<dbReference type="Proteomes" id="UP001596383">
    <property type="component" value="Unassembled WGS sequence"/>
</dbReference>
<evidence type="ECO:0000313" key="3">
    <source>
        <dbReference type="Proteomes" id="UP001596383"/>
    </source>
</evidence>
<dbReference type="AlphaFoldDB" id="A0ABD5SR61"/>
<gene>
    <name evidence="2" type="ORF">ACFQE6_14070</name>
</gene>
<dbReference type="EMBL" id="JBHSWV010000211">
    <property type="protein sequence ID" value="MFC6766077.1"/>
    <property type="molecule type" value="Genomic_DNA"/>
</dbReference>
<protein>
    <submittedName>
        <fullName evidence="2">Uncharacterized protein</fullName>
    </submittedName>
</protein>